<dbReference type="GO" id="GO:0015979">
    <property type="term" value="P:photosynthesis"/>
    <property type="evidence" value="ECO:0007669"/>
    <property type="project" value="UniProtKB-KW"/>
</dbReference>
<evidence type="ECO:0000313" key="5">
    <source>
        <dbReference type="Proteomes" id="UP001180020"/>
    </source>
</evidence>
<dbReference type="Gene3D" id="1.10.1200.210">
    <property type="entry name" value="Chaperonin-like RbcX"/>
    <property type="match status" value="1"/>
</dbReference>
<evidence type="ECO:0000256" key="3">
    <source>
        <dbReference type="ARBA" id="ARBA00023300"/>
    </source>
</evidence>
<accession>A0AAV9ENZ7</accession>
<dbReference type="PANTHER" id="PTHR33791">
    <property type="entry name" value="CHAPERONIN-LIKE RBCX PROTEIN 1, CHLOROPLASTIC"/>
    <property type="match status" value="1"/>
</dbReference>
<keyword evidence="5" id="KW-1185">Reference proteome</keyword>
<sequence length="201" mass="23194">MAGTVGSIVAVDPKVYVNSLSFSGVRFGPKQSRRTSAASVELSSPFVAAWEGLRIQGRLKEQRRRRRDGGGVVAELGGHYEEGFEDVQLQIINYFTQKAVRTVLYQLYEMNPPSYTWLYNYIAQNNATDGHHFIRHLAKERQELAERVMITRLHLYGKWIKKLDHAKMYERISDENLTIMRERLMETVIWPSDDSNTEKIG</sequence>
<evidence type="ECO:0000256" key="1">
    <source>
        <dbReference type="ARBA" id="ARBA00022531"/>
    </source>
</evidence>
<protein>
    <recommendedName>
        <fullName evidence="6">Chaperonin-like RbcX protein</fullName>
    </recommendedName>
</protein>
<reference evidence="4" key="1">
    <citation type="journal article" date="2023" name="Nat. Commun.">
        <title>Diploid and tetraploid genomes of Acorus and the evolution of monocots.</title>
        <authorList>
            <person name="Ma L."/>
            <person name="Liu K.W."/>
            <person name="Li Z."/>
            <person name="Hsiao Y.Y."/>
            <person name="Qi Y."/>
            <person name="Fu T."/>
            <person name="Tang G.D."/>
            <person name="Zhang D."/>
            <person name="Sun W.H."/>
            <person name="Liu D.K."/>
            <person name="Li Y."/>
            <person name="Chen G.Z."/>
            <person name="Liu X.D."/>
            <person name="Liao X.Y."/>
            <person name="Jiang Y.T."/>
            <person name="Yu X."/>
            <person name="Hao Y."/>
            <person name="Huang J."/>
            <person name="Zhao X.W."/>
            <person name="Ke S."/>
            <person name="Chen Y.Y."/>
            <person name="Wu W.L."/>
            <person name="Hsu J.L."/>
            <person name="Lin Y.F."/>
            <person name="Huang M.D."/>
            <person name="Li C.Y."/>
            <person name="Huang L."/>
            <person name="Wang Z.W."/>
            <person name="Zhao X."/>
            <person name="Zhong W.Y."/>
            <person name="Peng D.H."/>
            <person name="Ahmad S."/>
            <person name="Lan S."/>
            <person name="Zhang J.S."/>
            <person name="Tsai W.C."/>
            <person name="Van de Peer Y."/>
            <person name="Liu Z.J."/>
        </authorList>
    </citation>
    <scope>NUCLEOTIDE SEQUENCE</scope>
    <source>
        <strain evidence="4">CP</strain>
    </source>
</reference>
<keyword evidence="3" id="KW-0120">Carbon dioxide fixation</keyword>
<dbReference type="PANTHER" id="PTHR33791:SF1">
    <property type="entry name" value="RUBISCO CHAPERONE RBCX"/>
    <property type="match status" value="1"/>
</dbReference>
<keyword evidence="2" id="KW-0143">Chaperone</keyword>
<dbReference type="GO" id="GO:0044183">
    <property type="term" value="F:protein folding chaperone"/>
    <property type="evidence" value="ECO:0007669"/>
    <property type="project" value="InterPro"/>
</dbReference>
<evidence type="ECO:0008006" key="6">
    <source>
        <dbReference type="Google" id="ProtNLM"/>
    </source>
</evidence>
<gene>
    <name evidence="4" type="ORF">QJS10_CPA06g01525</name>
</gene>
<evidence type="ECO:0000256" key="2">
    <source>
        <dbReference type="ARBA" id="ARBA00023186"/>
    </source>
</evidence>
<evidence type="ECO:0000313" key="4">
    <source>
        <dbReference type="EMBL" id="KAK1315107.1"/>
    </source>
</evidence>
<proteinExistence type="predicted"/>
<name>A0AAV9ENZ7_ACOCL</name>
<dbReference type="Pfam" id="PF02341">
    <property type="entry name" value="RbcX"/>
    <property type="match status" value="1"/>
</dbReference>
<organism evidence="4 5">
    <name type="scientific">Acorus calamus</name>
    <name type="common">Sweet flag</name>
    <dbReference type="NCBI Taxonomy" id="4465"/>
    <lineage>
        <taxon>Eukaryota</taxon>
        <taxon>Viridiplantae</taxon>
        <taxon>Streptophyta</taxon>
        <taxon>Embryophyta</taxon>
        <taxon>Tracheophyta</taxon>
        <taxon>Spermatophyta</taxon>
        <taxon>Magnoliopsida</taxon>
        <taxon>Liliopsida</taxon>
        <taxon>Acoraceae</taxon>
        <taxon>Acorus</taxon>
    </lineage>
</organism>
<dbReference type="Proteomes" id="UP001180020">
    <property type="component" value="Unassembled WGS sequence"/>
</dbReference>
<dbReference type="SUPFAM" id="SSF158615">
    <property type="entry name" value="RbcX-like"/>
    <property type="match status" value="1"/>
</dbReference>
<dbReference type="GO" id="GO:0110102">
    <property type="term" value="P:ribulose bisphosphate carboxylase complex assembly"/>
    <property type="evidence" value="ECO:0007669"/>
    <property type="project" value="InterPro"/>
</dbReference>
<reference evidence="4" key="2">
    <citation type="submission" date="2023-06" db="EMBL/GenBank/DDBJ databases">
        <authorList>
            <person name="Ma L."/>
            <person name="Liu K.-W."/>
            <person name="Li Z."/>
            <person name="Hsiao Y.-Y."/>
            <person name="Qi Y."/>
            <person name="Fu T."/>
            <person name="Tang G."/>
            <person name="Zhang D."/>
            <person name="Sun W.-H."/>
            <person name="Liu D.-K."/>
            <person name="Li Y."/>
            <person name="Chen G.-Z."/>
            <person name="Liu X.-D."/>
            <person name="Liao X.-Y."/>
            <person name="Jiang Y.-T."/>
            <person name="Yu X."/>
            <person name="Hao Y."/>
            <person name="Huang J."/>
            <person name="Zhao X.-W."/>
            <person name="Ke S."/>
            <person name="Chen Y.-Y."/>
            <person name="Wu W.-L."/>
            <person name="Hsu J.-L."/>
            <person name="Lin Y.-F."/>
            <person name="Huang M.-D."/>
            <person name="Li C.-Y."/>
            <person name="Huang L."/>
            <person name="Wang Z.-W."/>
            <person name="Zhao X."/>
            <person name="Zhong W.-Y."/>
            <person name="Peng D.-H."/>
            <person name="Ahmad S."/>
            <person name="Lan S."/>
            <person name="Zhang J.-S."/>
            <person name="Tsai W.-C."/>
            <person name="Van De Peer Y."/>
            <person name="Liu Z.-J."/>
        </authorList>
    </citation>
    <scope>NUCLEOTIDE SEQUENCE</scope>
    <source>
        <strain evidence="4">CP</strain>
        <tissue evidence="4">Leaves</tissue>
    </source>
</reference>
<dbReference type="InterPro" id="IPR038052">
    <property type="entry name" value="Chaperonin_RbcX_sf"/>
</dbReference>
<keyword evidence="1" id="KW-0602">Photosynthesis</keyword>
<dbReference type="EMBL" id="JAUJYO010000006">
    <property type="protein sequence ID" value="KAK1315107.1"/>
    <property type="molecule type" value="Genomic_DNA"/>
</dbReference>
<comment type="caution">
    <text evidence="4">The sequence shown here is derived from an EMBL/GenBank/DDBJ whole genome shotgun (WGS) entry which is preliminary data.</text>
</comment>
<dbReference type="AlphaFoldDB" id="A0AAV9ENZ7"/>
<dbReference type="GO" id="GO:0015977">
    <property type="term" value="P:carbon fixation"/>
    <property type="evidence" value="ECO:0007669"/>
    <property type="project" value="UniProtKB-KW"/>
</dbReference>
<dbReference type="InterPro" id="IPR003435">
    <property type="entry name" value="Chaperonin_RcbX"/>
</dbReference>